<organism evidence="3 4">
    <name type="scientific">Pseudocohnilembus persalinus</name>
    <name type="common">Ciliate</name>
    <dbReference type="NCBI Taxonomy" id="266149"/>
    <lineage>
        <taxon>Eukaryota</taxon>
        <taxon>Sar</taxon>
        <taxon>Alveolata</taxon>
        <taxon>Ciliophora</taxon>
        <taxon>Intramacronucleata</taxon>
        <taxon>Oligohymenophorea</taxon>
        <taxon>Scuticociliatia</taxon>
        <taxon>Philasterida</taxon>
        <taxon>Pseudocohnilembidae</taxon>
        <taxon>Pseudocohnilembus</taxon>
    </lineage>
</organism>
<dbReference type="EMBL" id="LDAU01000040">
    <property type="protein sequence ID" value="KRX10112.1"/>
    <property type="molecule type" value="Genomic_DNA"/>
</dbReference>
<name>A0A0V0R6X6_PSEPJ</name>
<dbReference type="NCBIfam" id="TIGR00336">
    <property type="entry name" value="pyrE"/>
    <property type="match status" value="1"/>
</dbReference>
<dbReference type="PANTHER" id="PTHR19278:SF9">
    <property type="entry name" value="URIDINE 5'-MONOPHOSPHATE SYNTHASE"/>
    <property type="match status" value="1"/>
</dbReference>
<gene>
    <name evidence="3" type="ORF">PPERSA_08515</name>
</gene>
<dbReference type="InterPro" id="IPR029057">
    <property type="entry name" value="PRTase-like"/>
</dbReference>
<dbReference type="InterPro" id="IPR004467">
    <property type="entry name" value="Or_phspho_trans_dom"/>
</dbReference>
<keyword evidence="2" id="KW-0665">Pyrimidine biosynthesis</keyword>
<evidence type="ECO:0000313" key="4">
    <source>
        <dbReference type="Proteomes" id="UP000054937"/>
    </source>
</evidence>
<dbReference type="AlphaFoldDB" id="A0A0V0R6X6"/>
<evidence type="ECO:0000256" key="2">
    <source>
        <dbReference type="ARBA" id="ARBA00022975"/>
    </source>
</evidence>
<dbReference type="SUPFAM" id="SSF53271">
    <property type="entry name" value="PRTase-like"/>
    <property type="match status" value="1"/>
</dbReference>
<evidence type="ECO:0000256" key="1">
    <source>
        <dbReference type="ARBA" id="ARBA00004725"/>
    </source>
</evidence>
<comment type="caution">
    <text evidence="3">The sequence shown here is derived from an EMBL/GenBank/DDBJ whole genome shotgun (WGS) entry which is preliminary data.</text>
</comment>
<dbReference type="PANTHER" id="PTHR19278">
    <property type="entry name" value="OROTATE PHOSPHORIBOSYLTRANSFERASE"/>
    <property type="match status" value="1"/>
</dbReference>
<dbReference type="GO" id="GO:0006222">
    <property type="term" value="P:UMP biosynthetic process"/>
    <property type="evidence" value="ECO:0007669"/>
    <property type="project" value="TreeGrafter"/>
</dbReference>
<dbReference type="OrthoDB" id="5553476at2759"/>
<evidence type="ECO:0008006" key="5">
    <source>
        <dbReference type="Google" id="ProtNLM"/>
    </source>
</evidence>
<dbReference type="InterPro" id="IPR000836">
    <property type="entry name" value="PRTase_dom"/>
</dbReference>
<dbReference type="GO" id="GO:0004588">
    <property type="term" value="F:orotate phosphoribosyltransferase activity"/>
    <property type="evidence" value="ECO:0007669"/>
    <property type="project" value="InterPro"/>
</dbReference>
<dbReference type="GO" id="GO:0004590">
    <property type="term" value="F:orotidine-5'-phosphate decarboxylase activity"/>
    <property type="evidence" value="ECO:0007669"/>
    <property type="project" value="TreeGrafter"/>
</dbReference>
<accession>A0A0V0R6X6</accession>
<dbReference type="CDD" id="cd06223">
    <property type="entry name" value="PRTases_typeI"/>
    <property type="match status" value="1"/>
</dbReference>
<dbReference type="InParanoid" id="A0A0V0R6X6"/>
<comment type="pathway">
    <text evidence="1">Pyrimidine metabolism; UMP biosynthesis via de novo pathway.</text>
</comment>
<protein>
    <recommendedName>
        <fullName evidence="5">Orotate phosphoribosyltransferase</fullName>
    </recommendedName>
</protein>
<sequence>MNCKNNIPLNIQEIIISLFDIGALKLGGDYKLKSGLFSPIYIDLRVIVSYPQLLQKISQSLWDLVKNLKFDNMCGVPYTALPIATAMSIQQHIPMVMRRKEKKEYGTGKIIEGVFKEGQITLVVEDLVTSGLSVIESVIGRRRKFKEKKNEFTRSIYY</sequence>
<dbReference type="GO" id="GO:0019856">
    <property type="term" value="P:pyrimidine nucleobase biosynthetic process"/>
    <property type="evidence" value="ECO:0007669"/>
    <property type="project" value="TreeGrafter"/>
</dbReference>
<reference evidence="3 4" key="1">
    <citation type="journal article" date="2015" name="Sci. Rep.">
        <title>Genome of the facultative scuticociliatosis pathogen Pseudocohnilembus persalinus provides insight into its virulence through horizontal gene transfer.</title>
        <authorList>
            <person name="Xiong J."/>
            <person name="Wang G."/>
            <person name="Cheng J."/>
            <person name="Tian M."/>
            <person name="Pan X."/>
            <person name="Warren A."/>
            <person name="Jiang C."/>
            <person name="Yuan D."/>
            <person name="Miao W."/>
        </authorList>
    </citation>
    <scope>NUCLEOTIDE SEQUENCE [LARGE SCALE GENOMIC DNA]</scope>
    <source>
        <strain evidence="3">36N120E</strain>
    </source>
</reference>
<proteinExistence type="predicted"/>
<dbReference type="Proteomes" id="UP000054937">
    <property type="component" value="Unassembled WGS sequence"/>
</dbReference>
<dbReference type="Gene3D" id="3.40.50.2020">
    <property type="match status" value="1"/>
</dbReference>
<keyword evidence="4" id="KW-1185">Reference proteome</keyword>
<evidence type="ECO:0000313" key="3">
    <source>
        <dbReference type="EMBL" id="KRX10112.1"/>
    </source>
</evidence>